<dbReference type="InterPro" id="IPR046703">
    <property type="entry name" value="DUF6776"/>
</dbReference>
<dbReference type="Proteomes" id="UP000824366">
    <property type="component" value="Chromosome"/>
</dbReference>
<keyword evidence="1" id="KW-0175">Coiled coil</keyword>
<protein>
    <submittedName>
        <fullName evidence="2">Uncharacterized protein</fullName>
    </submittedName>
</protein>
<accession>A0ABN6DCE3</accession>
<reference evidence="2 3" key="1">
    <citation type="journal article" date="2021" name="Microbiol. Spectr.">
        <title>A Single Bacterium Capable of Oxidation and Reduction of Iron at Circumneutral pH.</title>
        <authorList>
            <person name="Kato S."/>
            <person name="Ohkuma M."/>
        </authorList>
    </citation>
    <scope>NUCLEOTIDE SEQUENCE [LARGE SCALE GENOMIC DNA]</scope>
    <source>
        <strain evidence="2 3">MIZ03</strain>
    </source>
</reference>
<proteinExistence type="predicted"/>
<evidence type="ECO:0000256" key="1">
    <source>
        <dbReference type="SAM" id="Coils"/>
    </source>
</evidence>
<feature type="coiled-coil region" evidence="1">
    <location>
        <begin position="64"/>
        <end position="133"/>
    </location>
</feature>
<dbReference type="EMBL" id="AP024238">
    <property type="protein sequence ID" value="BCO29610.1"/>
    <property type="molecule type" value="Genomic_DNA"/>
</dbReference>
<sequence>MRLRLLMRRLTVSAPRMAVRSALPWPLRWAMLAIVAGFCAAIALWAFEFGKDIAGLDKGNKSQLEHVQQENAALLAQVGVLKDERNKAQSIADTADTLLTAGKVTQEKLSELNRQLQADNQRLKSDLGFFERLIPASGVTGLSIRGLQADLQKTGELKWQVLIIQSDKNPVEFKGRLELTFVGTENGRPWTGPLPGGPQAVQLGQYGRLEGLFALPPNVKVSSLTAKVLEGQSVRAVQTLKL</sequence>
<keyword evidence="3" id="KW-1185">Reference proteome</keyword>
<dbReference type="RefSeq" id="WP_223905795.1">
    <property type="nucleotide sequence ID" value="NZ_AP024238.1"/>
</dbReference>
<name>A0ABN6DCE3_9BURK</name>
<gene>
    <name evidence="2" type="ORF">MIZ03_4533</name>
</gene>
<dbReference type="Pfam" id="PF20567">
    <property type="entry name" value="DUF6776"/>
    <property type="match status" value="1"/>
</dbReference>
<evidence type="ECO:0000313" key="3">
    <source>
        <dbReference type="Proteomes" id="UP000824366"/>
    </source>
</evidence>
<evidence type="ECO:0000313" key="2">
    <source>
        <dbReference type="EMBL" id="BCO29610.1"/>
    </source>
</evidence>
<organism evidence="2 3">
    <name type="scientific">Rhodoferax lithotrophicus</name>
    <dbReference type="NCBI Taxonomy" id="2798804"/>
    <lineage>
        <taxon>Bacteria</taxon>
        <taxon>Pseudomonadati</taxon>
        <taxon>Pseudomonadota</taxon>
        <taxon>Betaproteobacteria</taxon>
        <taxon>Burkholderiales</taxon>
        <taxon>Comamonadaceae</taxon>
        <taxon>Rhodoferax</taxon>
    </lineage>
</organism>